<comment type="caution">
    <text evidence="11">The sequence shown here is derived from an EMBL/GenBank/DDBJ whole genome shotgun (WGS) entry which is preliminary data.</text>
</comment>
<dbReference type="EC" id="2.3.1.269" evidence="9"/>
<dbReference type="PANTHER" id="PTHR38686">
    <property type="entry name" value="APOLIPOPROTEIN N-ACYLTRANSFERASE"/>
    <property type="match status" value="1"/>
</dbReference>
<reference evidence="11 12" key="1">
    <citation type="submission" date="2019-07" db="EMBL/GenBank/DDBJ databases">
        <title>Whole genome shotgun sequence of Reyranella soli NBRC 108950.</title>
        <authorList>
            <person name="Hosoyama A."/>
            <person name="Uohara A."/>
            <person name="Ohji S."/>
            <person name="Ichikawa N."/>
        </authorList>
    </citation>
    <scope>NUCLEOTIDE SEQUENCE [LARGE SCALE GENOMIC DNA]</scope>
    <source>
        <strain evidence="11 12">NBRC 108950</strain>
    </source>
</reference>
<accession>A0A512NMV9</accession>
<feature type="transmembrane region" description="Helical" evidence="9">
    <location>
        <begin position="108"/>
        <end position="125"/>
    </location>
</feature>
<keyword evidence="7 9" id="KW-0472">Membrane</keyword>
<feature type="transmembrane region" description="Helical" evidence="9">
    <location>
        <begin position="182"/>
        <end position="202"/>
    </location>
</feature>
<evidence type="ECO:0000259" key="10">
    <source>
        <dbReference type="PROSITE" id="PS50263"/>
    </source>
</evidence>
<feature type="transmembrane region" description="Helical" evidence="9">
    <location>
        <begin position="16"/>
        <end position="35"/>
    </location>
</feature>
<gene>
    <name evidence="9 11" type="primary">lnt</name>
    <name evidence="11" type="ORF">RSO01_74520</name>
</gene>
<dbReference type="EMBL" id="BKAJ01000157">
    <property type="protein sequence ID" value="GEP60286.1"/>
    <property type="molecule type" value="Genomic_DNA"/>
</dbReference>
<dbReference type="InterPro" id="IPR003010">
    <property type="entry name" value="C-N_Hydrolase"/>
</dbReference>
<evidence type="ECO:0000256" key="7">
    <source>
        <dbReference type="ARBA" id="ARBA00023136"/>
    </source>
</evidence>
<comment type="catalytic activity">
    <reaction evidence="9">
        <text>N-terminal S-1,2-diacyl-sn-glyceryl-L-cysteinyl-[lipoprotein] + a glycerophospholipid = N-acyl-S-1,2-diacyl-sn-glyceryl-L-cysteinyl-[lipoprotein] + a 2-acyl-sn-glycero-3-phospholipid + H(+)</text>
        <dbReference type="Rhea" id="RHEA:48228"/>
        <dbReference type="Rhea" id="RHEA-COMP:14681"/>
        <dbReference type="Rhea" id="RHEA-COMP:14684"/>
        <dbReference type="ChEBI" id="CHEBI:15378"/>
        <dbReference type="ChEBI" id="CHEBI:136912"/>
        <dbReference type="ChEBI" id="CHEBI:140656"/>
        <dbReference type="ChEBI" id="CHEBI:140657"/>
        <dbReference type="ChEBI" id="CHEBI:140660"/>
        <dbReference type="EC" id="2.3.1.269"/>
    </reaction>
</comment>
<evidence type="ECO:0000256" key="1">
    <source>
        <dbReference type="ARBA" id="ARBA00004651"/>
    </source>
</evidence>
<evidence type="ECO:0000313" key="11">
    <source>
        <dbReference type="EMBL" id="GEP60286.1"/>
    </source>
</evidence>
<feature type="transmembrane region" description="Helical" evidence="9">
    <location>
        <begin position="145"/>
        <end position="170"/>
    </location>
</feature>
<dbReference type="Pfam" id="PF00795">
    <property type="entry name" value="CN_hydrolase"/>
    <property type="match status" value="1"/>
</dbReference>
<feature type="transmembrane region" description="Helical" evidence="9">
    <location>
        <begin position="74"/>
        <end position="96"/>
    </location>
</feature>
<dbReference type="HAMAP" id="MF_01148">
    <property type="entry name" value="Lnt"/>
    <property type="match status" value="1"/>
</dbReference>
<evidence type="ECO:0000256" key="5">
    <source>
        <dbReference type="ARBA" id="ARBA00022692"/>
    </source>
</evidence>
<feature type="transmembrane region" description="Helical" evidence="9">
    <location>
        <begin position="42"/>
        <end position="62"/>
    </location>
</feature>
<keyword evidence="5 9" id="KW-0812">Transmembrane</keyword>
<dbReference type="GO" id="GO:0042158">
    <property type="term" value="P:lipoprotein biosynthetic process"/>
    <property type="evidence" value="ECO:0007669"/>
    <property type="project" value="UniProtKB-UniRule"/>
</dbReference>
<comment type="similarity">
    <text evidence="2 9">Belongs to the CN hydrolase family. Apolipoprotein N-acyltransferase subfamily.</text>
</comment>
<dbReference type="SUPFAM" id="SSF56317">
    <property type="entry name" value="Carbon-nitrogen hydrolase"/>
    <property type="match status" value="1"/>
</dbReference>
<dbReference type="InterPro" id="IPR045378">
    <property type="entry name" value="LNT_N"/>
</dbReference>
<name>A0A512NMV9_9HYPH</name>
<dbReference type="AlphaFoldDB" id="A0A512NMV9"/>
<evidence type="ECO:0000256" key="3">
    <source>
        <dbReference type="ARBA" id="ARBA00022475"/>
    </source>
</evidence>
<evidence type="ECO:0000313" key="12">
    <source>
        <dbReference type="Proteomes" id="UP000321058"/>
    </source>
</evidence>
<evidence type="ECO:0000256" key="9">
    <source>
        <dbReference type="HAMAP-Rule" id="MF_01148"/>
    </source>
</evidence>
<keyword evidence="12" id="KW-1185">Reference proteome</keyword>
<protein>
    <recommendedName>
        <fullName evidence="9">Apolipoprotein N-acyltransferase</fullName>
        <shortName evidence="9">ALP N-acyltransferase</shortName>
        <ecNumber evidence="9">2.3.1.269</ecNumber>
    </recommendedName>
</protein>
<dbReference type="Proteomes" id="UP000321058">
    <property type="component" value="Unassembled WGS sequence"/>
</dbReference>
<sequence>MALVAGALAALAMPPLYWLPLAIVGIVAYVWLWQAAPTPLSAFWRGLAWGTGHFAVGSYWILEAFYVPPADFALLGPPIVAGLAVLLGFFPGLVAWAARRIIDRWPSLGGRYSRLVVLAIAWTVAEWLRGHLFTGYSWNPLAHVWAFATPLLQGAALFGVYGLGMLTFLVLAAPTAGWRASIAALVAVGLAGWAGQSAMAAIENGNGPWIRIVQPNVPQAQKYRPETRARQLAKLVEMSRRPGFDRLAAVVWPETALPEIIEPGSAALAIMAQAVPPGGLLLTGAARATAAGPADGVWNSLLVIDGAGAIAAHYDKVHLVPLGEYIPFHKQLAPVSGMIGRGSFEVGEGRVTLVPSNGLPSFSPVICYEVIFPAAVTGPGERPQWLLNITNDAWFGTSSGPYQHLTSARLRTIEEGLPMIRAANTGVSAVIDAYGRVLASLDMQQEGIIDHRLPAARVATPFARWGDWTLLVLVAFLGVTLIGTRLWKSRQPP</sequence>
<evidence type="ECO:0000256" key="8">
    <source>
        <dbReference type="ARBA" id="ARBA00023315"/>
    </source>
</evidence>
<evidence type="ECO:0000256" key="6">
    <source>
        <dbReference type="ARBA" id="ARBA00022989"/>
    </source>
</evidence>
<keyword evidence="4 9" id="KW-0808">Transferase</keyword>
<comment type="pathway">
    <text evidence="9">Protein modification; lipoprotein biosynthesis (N-acyl transfer).</text>
</comment>
<organism evidence="11 12">
    <name type="scientific">Reyranella soli</name>
    <dbReference type="NCBI Taxonomy" id="1230389"/>
    <lineage>
        <taxon>Bacteria</taxon>
        <taxon>Pseudomonadati</taxon>
        <taxon>Pseudomonadota</taxon>
        <taxon>Alphaproteobacteria</taxon>
        <taxon>Hyphomicrobiales</taxon>
        <taxon>Reyranellaceae</taxon>
        <taxon>Reyranella</taxon>
    </lineage>
</organism>
<dbReference type="GO" id="GO:0005886">
    <property type="term" value="C:plasma membrane"/>
    <property type="evidence" value="ECO:0007669"/>
    <property type="project" value="UniProtKB-SubCell"/>
</dbReference>
<dbReference type="PANTHER" id="PTHR38686:SF1">
    <property type="entry name" value="APOLIPOPROTEIN N-ACYLTRANSFERASE"/>
    <property type="match status" value="1"/>
</dbReference>
<dbReference type="CDD" id="cd07571">
    <property type="entry name" value="ALP_N-acyl_transferase"/>
    <property type="match status" value="1"/>
</dbReference>
<feature type="transmembrane region" description="Helical" evidence="9">
    <location>
        <begin position="468"/>
        <end position="487"/>
    </location>
</feature>
<dbReference type="Gene3D" id="3.60.110.10">
    <property type="entry name" value="Carbon-nitrogen hydrolase"/>
    <property type="match status" value="1"/>
</dbReference>
<dbReference type="InterPro" id="IPR004563">
    <property type="entry name" value="Apolipo_AcylTrfase"/>
</dbReference>
<keyword evidence="6 9" id="KW-1133">Transmembrane helix</keyword>
<dbReference type="PROSITE" id="PS50263">
    <property type="entry name" value="CN_HYDROLASE"/>
    <property type="match status" value="1"/>
</dbReference>
<keyword evidence="3 9" id="KW-1003">Cell membrane</keyword>
<evidence type="ECO:0000256" key="4">
    <source>
        <dbReference type="ARBA" id="ARBA00022679"/>
    </source>
</evidence>
<dbReference type="GO" id="GO:0016410">
    <property type="term" value="F:N-acyltransferase activity"/>
    <property type="evidence" value="ECO:0007669"/>
    <property type="project" value="UniProtKB-UniRule"/>
</dbReference>
<evidence type="ECO:0000256" key="2">
    <source>
        <dbReference type="ARBA" id="ARBA00010065"/>
    </source>
</evidence>
<dbReference type="NCBIfam" id="TIGR00546">
    <property type="entry name" value="lnt"/>
    <property type="match status" value="1"/>
</dbReference>
<feature type="domain" description="CN hydrolase" evidence="10">
    <location>
        <begin position="213"/>
        <end position="455"/>
    </location>
</feature>
<keyword evidence="8 9" id="KW-0012">Acyltransferase</keyword>
<comment type="function">
    <text evidence="9">Catalyzes the phospholipid dependent N-acylation of the N-terminal cysteine of apolipoprotein, the last step in lipoprotein maturation.</text>
</comment>
<dbReference type="InterPro" id="IPR036526">
    <property type="entry name" value="C-N_Hydrolase_sf"/>
</dbReference>
<proteinExistence type="inferred from homology"/>
<dbReference type="Pfam" id="PF20154">
    <property type="entry name" value="LNT_N"/>
    <property type="match status" value="1"/>
</dbReference>
<dbReference type="UniPathway" id="UPA00666"/>
<keyword evidence="11" id="KW-0449">Lipoprotein</keyword>
<comment type="subcellular location">
    <subcellularLocation>
        <location evidence="1 9">Cell membrane</location>
        <topology evidence="1 9">Multi-pass membrane protein</topology>
    </subcellularLocation>
</comment>